<keyword evidence="3 5" id="KW-0808">Transferase</keyword>
<dbReference type="SUPFAM" id="SSF53328">
    <property type="entry name" value="Formyltransferase"/>
    <property type="match status" value="1"/>
</dbReference>
<reference evidence="8 9" key="1">
    <citation type="submission" date="2014-03" db="EMBL/GenBank/DDBJ databases">
        <title>Genomics of Bifidobacteria.</title>
        <authorList>
            <person name="Ventura M."/>
            <person name="Milani C."/>
            <person name="Lugli G.A."/>
        </authorList>
    </citation>
    <scope>NUCLEOTIDE SEQUENCE [LARGE SCALE GENOMIC DNA]</scope>
    <source>
        <strain evidence="8 9">LMG 10738</strain>
    </source>
</reference>
<dbReference type="NCBIfam" id="TIGR00460">
    <property type="entry name" value="fmt"/>
    <property type="match status" value="1"/>
</dbReference>
<dbReference type="PANTHER" id="PTHR11138">
    <property type="entry name" value="METHIONYL-TRNA FORMYLTRANSFERASE"/>
    <property type="match status" value="1"/>
</dbReference>
<protein>
    <recommendedName>
        <fullName evidence="2 5">Methionyl-tRNA formyltransferase</fullName>
        <ecNumber evidence="2 5">2.1.2.9</ecNumber>
    </recommendedName>
</protein>
<dbReference type="HAMAP" id="MF_00182">
    <property type="entry name" value="Formyl_trans"/>
    <property type="match status" value="1"/>
</dbReference>
<feature type="binding site" evidence="5">
    <location>
        <begin position="111"/>
        <end position="114"/>
    </location>
    <ligand>
        <name>(6S)-5,6,7,8-tetrahydrofolate</name>
        <dbReference type="ChEBI" id="CHEBI:57453"/>
    </ligand>
</feature>
<dbReference type="InterPro" id="IPR044135">
    <property type="entry name" value="Met-tRNA-FMT_C"/>
</dbReference>
<evidence type="ECO:0000313" key="9">
    <source>
        <dbReference type="Proteomes" id="UP000029067"/>
    </source>
</evidence>
<dbReference type="InterPro" id="IPR005793">
    <property type="entry name" value="Formyl_trans_C"/>
</dbReference>
<dbReference type="InterPro" id="IPR036477">
    <property type="entry name" value="Formyl_transf_N_sf"/>
</dbReference>
<feature type="domain" description="Formyl transferase C-terminal" evidence="7">
    <location>
        <begin position="205"/>
        <end position="313"/>
    </location>
</feature>
<dbReference type="RefSeq" id="WP_033515863.1">
    <property type="nucleotide sequence ID" value="NZ_JGYV01000008.1"/>
</dbReference>
<evidence type="ECO:0000256" key="3">
    <source>
        <dbReference type="ARBA" id="ARBA00022679"/>
    </source>
</evidence>
<accession>A0A087AX33</accession>
<evidence type="ECO:0000259" key="7">
    <source>
        <dbReference type="Pfam" id="PF02911"/>
    </source>
</evidence>
<evidence type="ECO:0000256" key="5">
    <source>
        <dbReference type="HAMAP-Rule" id="MF_00182"/>
    </source>
</evidence>
<dbReference type="InterPro" id="IPR011034">
    <property type="entry name" value="Formyl_transferase-like_C_sf"/>
</dbReference>
<dbReference type="PANTHER" id="PTHR11138:SF5">
    <property type="entry name" value="METHIONYL-TRNA FORMYLTRANSFERASE, MITOCHONDRIAL"/>
    <property type="match status" value="1"/>
</dbReference>
<dbReference type="eggNOG" id="COG0223">
    <property type="taxonomic scope" value="Bacteria"/>
</dbReference>
<evidence type="ECO:0000256" key="2">
    <source>
        <dbReference type="ARBA" id="ARBA00012261"/>
    </source>
</evidence>
<evidence type="ECO:0000313" key="8">
    <source>
        <dbReference type="EMBL" id="KFI63333.1"/>
    </source>
</evidence>
<dbReference type="Gene3D" id="3.40.50.12230">
    <property type="match status" value="1"/>
</dbReference>
<comment type="similarity">
    <text evidence="1 5">Belongs to the Fmt family.</text>
</comment>
<dbReference type="InterPro" id="IPR005794">
    <property type="entry name" value="Fmt"/>
</dbReference>
<evidence type="ECO:0000256" key="1">
    <source>
        <dbReference type="ARBA" id="ARBA00010699"/>
    </source>
</evidence>
<sequence length="322" mass="34559">MLRVLFAGTPETAVPSLRMLAHDHEHFEVVAVLTNPDAPAGRGRKLTPSPVKQAALELDLPVMECDPREDTFPAALQATGAQVGVVVAYGRILRQKVLDALPMGWVNLHFSLLPQWRGAAPVQRAIWAGEALTGTSVFKLTAGMDTGPVLAQSTTRIGAHESAGELLGRLAEDGAHLLAASLNAWEEGQVTPVDQPEGVYEVAAKISHEDAHMRFDVPAFALDRQVRACTPNPGAWCFLHHDGDDGQSTVLHVAKAAPTSPEDDQVSHGLKPGALAVDKHHVWVGTKSDPLELLLVKPQGKKEMTADQWARGARLADNAFLD</sequence>
<dbReference type="CDD" id="cd08704">
    <property type="entry name" value="Met_tRNA_FMT_C"/>
    <property type="match status" value="1"/>
</dbReference>
<feature type="domain" description="Formyl transferase N-terminal" evidence="6">
    <location>
        <begin position="4"/>
        <end position="179"/>
    </location>
</feature>
<comment type="caution">
    <text evidence="8">The sequence shown here is derived from an EMBL/GenBank/DDBJ whole genome shotgun (WGS) entry which is preliminary data.</text>
</comment>
<keyword evidence="9" id="KW-1185">Reference proteome</keyword>
<dbReference type="GO" id="GO:0005829">
    <property type="term" value="C:cytosol"/>
    <property type="evidence" value="ECO:0007669"/>
    <property type="project" value="TreeGrafter"/>
</dbReference>
<evidence type="ECO:0000259" key="6">
    <source>
        <dbReference type="Pfam" id="PF00551"/>
    </source>
</evidence>
<evidence type="ECO:0000256" key="4">
    <source>
        <dbReference type="ARBA" id="ARBA00022917"/>
    </source>
</evidence>
<dbReference type="SUPFAM" id="SSF50486">
    <property type="entry name" value="FMT C-terminal domain-like"/>
    <property type="match status" value="1"/>
</dbReference>
<dbReference type="Pfam" id="PF00551">
    <property type="entry name" value="Formyl_trans_N"/>
    <property type="match status" value="1"/>
</dbReference>
<dbReference type="InterPro" id="IPR041711">
    <property type="entry name" value="Met-tRNA-FMT_N"/>
</dbReference>
<dbReference type="GO" id="GO:0004479">
    <property type="term" value="F:methionyl-tRNA formyltransferase activity"/>
    <property type="evidence" value="ECO:0007669"/>
    <property type="project" value="UniProtKB-UniRule"/>
</dbReference>
<dbReference type="EC" id="2.1.2.9" evidence="2 5"/>
<dbReference type="Pfam" id="PF02911">
    <property type="entry name" value="Formyl_trans_C"/>
    <property type="match status" value="1"/>
</dbReference>
<organism evidence="8 9">
    <name type="scientific">Bifidobacterium cuniculi</name>
    <dbReference type="NCBI Taxonomy" id="1688"/>
    <lineage>
        <taxon>Bacteria</taxon>
        <taxon>Bacillati</taxon>
        <taxon>Actinomycetota</taxon>
        <taxon>Actinomycetes</taxon>
        <taxon>Bifidobacteriales</taxon>
        <taxon>Bifidobacteriaceae</taxon>
        <taxon>Bifidobacterium</taxon>
    </lineage>
</organism>
<dbReference type="AlphaFoldDB" id="A0A087AX33"/>
<dbReference type="InterPro" id="IPR002376">
    <property type="entry name" value="Formyl_transf_N"/>
</dbReference>
<keyword evidence="4 5" id="KW-0648">Protein biosynthesis</keyword>
<name>A0A087AX33_9BIFI</name>
<dbReference type="Proteomes" id="UP000029067">
    <property type="component" value="Unassembled WGS sequence"/>
</dbReference>
<proteinExistence type="inferred from homology"/>
<dbReference type="EMBL" id="JGYV01000008">
    <property type="protein sequence ID" value="KFI63333.1"/>
    <property type="molecule type" value="Genomic_DNA"/>
</dbReference>
<dbReference type="CDD" id="cd08646">
    <property type="entry name" value="FMT_core_Met-tRNA-FMT_N"/>
    <property type="match status" value="1"/>
</dbReference>
<dbReference type="STRING" id="1688.BCUN_1301"/>
<comment type="catalytic activity">
    <reaction evidence="5">
        <text>L-methionyl-tRNA(fMet) + (6R)-10-formyltetrahydrofolate = N-formyl-L-methionyl-tRNA(fMet) + (6S)-5,6,7,8-tetrahydrofolate + H(+)</text>
        <dbReference type="Rhea" id="RHEA:24380"/>
        <dbReference type="Rhea" id="RHEA-COMP:9952"/>
        <dbReference type="Rhea" id="RHEA-COMP:9953"/>
        <dbReference type="ChEBI" id="CHEBI:15378"/>
        <dbReference type="ChEBI" id="CHEBI:57453"/>
        <dbReference type="ChEBI" id="CHEBI:78530"/>
        <dbReference type="ChEBI" id="CHEBI:78844"/>
        <dbReference type="ChEBI" id="CHEBI:195366"/>
        <dbReference type="EC" id="2.1.2.9"/>
    </reaction>
</comment>
<gene>
    <name evidence="5" type="primary">fmt</name>
    <name evidence="8" type="ORF">BCUN_1301</name>
</gene>
<dbReference type="OrthoDB" id="9802815at2"/>
<comment type="function">
    <text evidence="5">Attaches a formyl group to the free amino group of methionyl-tRNA(fMet). The formyl group appears to play a dual role in the initiator identity of N-formylmethionyl-tRNA by promoting its recognition by IF2 and preventing the misappropriation of this tRNA by the elongation apparatus.</text>
</comment>